<sequence>MSMCIARGSVRGCARPVVAQHRPARSRVVSIACSAAPPAESSSTAEPAAQAVVTKKVTIRKPLGLVFEQARDGGPIFVAEVTAGGNADKSGAVAVGDILSRCSAVVLKAGKEGRYENEGYGERPYDNWETIEYDCEGKEFKTVMTAQLTASQAGVEVKMTGRYVSYG</sequence>
<dbReference type="PANTHER" id="PTHR47661:SF2">
    <property type="entry name" value="PHOSPHOGLUCAN PHOSPHATASE LSF1, CHLOROPLASTIC"/>
    <property type="match status" value="1"/>
</dbReference>
<dbReference type="PROSITE" id="PS50106">
    <property type="entry name" value="PDZ"/>
    <property type="match status" value="1"/>
</dbReference>
<reference evidence="2 3" key="1">
    <citation type="journal article" date="2007" name="Science">
        <title>The Chlamydomonas genome reveals the evolution of key animal and plant functions.</title>
        <authorList>
            <person name="Merchant S.S."/>
            <person name="Prochnik S.E."/>
            <person name="Vallon O."/>
            <person name="Harris E.H."/>
            <person name="Karpowicz S.J."/>
            <person name="Witman G.B."/>
            <person name="Terry A."/>
            <person name="Salamov A."/>
            <person name="Fritz-Laylin L.K."/>
            <person name="Marechal-Drouard L."/>
            <person name="Marshall W.F."/>
            <person name="Qu L.H."/>
            <person name="Nelson D.R."/>
            <person name="Sanderfoot A.A."/>
            <person name="Spalding M.H."/>
            <person name="Kapitonov V.V."/>
            <person name="Ren Q."/>
            <person name="Ferris P."/>
            <person name="Lindquist E."/>
            <person name="Shapiro H."/>
            <person name="Lucas S.M."/>
            <person name="Grimwood J."/>
            <person name="Schmutz J."/>
            <person name="Cardol P."/>
            <person name="Cerutti H."/>
            <person name="Chanfreau G."/>
            <person name="Chen C.L."/>
            <person name="Cognat V."/>
            <person name="Croft M.T."/>
            <person name="Dent R."/>
            <person name="Dutcher S."/>
            <person name="Fernandez E."/>
            <person name="Fukuzawa H."/>
            <person name="Gonzalez-Ballester D."/>
            <person name="Gonzalez-Halphen D."/>
            <person name="Hallmann A."/>
            <person name="Hanikenne M."/>
            <person name="Hippler M."/>
            <person name="Inwood W."/>
            <person name="Jabbari K."/>
            <person name="Kalanon M."/>
            <person name="Kuras R."/>
            <person name="Lefebvre P.A."/>
            <person name="Lemaire S.D."/>
            <person name="Lobanov A.V."/>
            <person name="Lohr M."/>
            <person name="Manuell A."/>
            <person name="Meier I."/>
            <person name="Mets L."/>
            <person name="Mittag M."/>
            <person name="Mittelmeier T."/>
            <person name="Moroney J.V."/>
            <person name="Moseley J."/>
            <person name="Napoli C."/>
            <person name="Nedelcu A.M."/>
            <person name="Niyogi K."/>
            <person name="Novoselov S.V."/>
            <person name="Paulsen I.T."/>
            <person name="Pazour G."/>
            <person name="Purton S."/>
            <person name="Ral J.P."/>
            <person name="Riano-Pachon D.M."/>
            <person name="Riekhof W."/>
            <person name="Rymarquis L."/>
            <person name="Schroda M."/>
            <person name="Stern D."/>
            <person name="Umen J."/>
            <person name="Willows R."/>
            <person name="Wilson N."/>
            <person name="Zimmer S.L."/>
            <person name="Allmer J."/>
            <person name="Balk J."/>
            <person name="Bisova K."/>
            <person name="Chen C.J."/>
            <person name="Elias M."/>
            <person name="Gendler K."/>
            <person name="Hauser C."/>
            <person name="Lamb M.R."/>
            <person name="Ledford H."/>
            <person name="Long J.C."/>
            <person name="Minagawa J."/>
            <person name="Page M.D."/>
            <person name="Pan J."/>
            <person name="Pootakham W."/>
            <person name="Roje S."/>
            <person name="Rose A."/>
            <person name="Stahlberg E."/>
            <person name="Terauchi A.M."/>
            <person name="Yang P."/>
            <person name="Ball S."/>
            <person name="Bowler C."/>
            <person name="Dieckmann C.L."/>
            <person name="Gladyshev V.N."/>
            <person name="Green P."/>
            <person name="Jorgensen R."/>
            <person name="Mayfield S."/>
            <person name="Mueller-Roeber B."/>
            <person name="Rajamani S."/>
            <person name="Sayre R.T."/>
            <person name="Brokstein P."/>
            <person name="Dubchak I."/>
            <person name="Goodstein D."/>
            <person name="Hornick L."/>
            <person name="Huang Y.W."/>
            <person name="Jhaveri J."/>
            <person name="Luo Y."/>
            <person name="Martinez D."/>
            <person name="Ngau W.C."/>
            <person name="Otillar B."/>
            <person name="Poliakov A."/>
            <person name="Porter A."/>
            <person name="Szajkowski L."/>
            <person name="Werner G."/>
            <person name="Zhou K."/>
            <person name="Grigoriev I.V."/>
            <person name="Rokhsar D.S."/>
            <person name="Grossman A.R."/>
        </authorList>
    </citation>
    <scope>NUCLEOTIDE SEQUENCE [LARGE SCALE GENOMIC DNA]</scope>
    <source>
        <strain evidence="3">CC-503</strain>
    </source>
</reference>
<dbReference type="PaxDb" id="3055-EDO97898"/>
<dbReference type="Proteomes" id="UP000006906">
    <property type="component" value="Chromosome 5"/>
</dbReference>
<dbReference type="EMBL" id="CM008966">
    <property type="protein sequence ID" value="PNW83516.1"/>
    <property type="molecule type" value="Genomic_DNA"/>
</dbReference>
<dbReference type="InterPro" id="IPR001478">
    <property type="entry name" value="PDZ"/>
</dbReference>
<dbReference type="SUPFAM" id="SSF50156">
    <property type="entry name" value="PDZ domain-like"/>
    <property type="match status" value="1"/>
</dbReference>
<dbReference type="Gene3D" id="2.30.42.10">
    <property type="match status" value="1"/>
</dbReference>
<proteinExistence type="predicted"/>
<feature type="domain" description="PDZ" evidence="1">
    <location>
        <begin position="51"/>
        <end position="99"/>
    </location>
</feature>
<dbReference type="PANTHER" id="PTHR47661">
    <property type="entry name" value="PHOSPHOGLUCAN PHOSPHATASE LSF1, CHLOROPLASTIC"/>
    <property type="match status" value="1"/>
</dbReference>
<organism evidence="2 3">
    <name type="scientific">Chlamydomonas reinhardtii</name>
    <name type="common">Chlamydomonas smithii</name>
    <dbReference type="NCBI Taxonomy" id="3055"/>
    <lineage>
        <taxon>Eukaryota</taxon>
        <taxon>Viridiplantae</taxon>
        <taxon>Chlorophyta</taxon>
        <taxon>core chlorophytes</taxon>
        <taxon>Chlorophyceae</taxon>
        <taxon>CS clade</taxon>
        <taxon>Chlamydomonadales</taxon>
        <taxon>Chlamydomonadaceae</taxon>
        <taxon>Chlamydomonas</taxon>
    </lineage>
</organism>
<dbReference type="ExpressionAtlas" id="A0A2K3DSJ9">
    <property type="expression patterns" value="baseline"/>
</dbReference>
<evidence type="ECO:0000259" key="1">
    <source>
        <dbReference type="PROSITE" id="PS50106"/>
    </source>
</evidence>
<protein>
    <recommendedName>
        <fullName evidence="1">PDZ domain-containing protein</fullName>
    </recommendedName>
</protein>
<evidence type="ECO:0000313" key="3">
    <source>
        <dbReference type="Proteomes" id="UP000006906"/>
    </source>
</evidence>
<dbReference type="InterPro" id="IPR036034">
    <property type="entry name" value="PDZ_sf"/>
</dbReference>
<dbReference type="OrthoDB" id="273181at2759"/>
<dbReference type="AlphaFoldDB" id="A0A2K3DSJ9"/>
<dbReference type="RefSeq" id="XP_042924763.1">
    <property type="nucleotide sequence ID" value="XM_043062409.1"/>
</dbReference>
<accession>A0A2K3DSJ9</accession>
<dbReference type="KEGG" id="cre:CHLRE_05g241655v5"/>
<dbReference type="Gramene" id="PNW83516">
    <property type="protein sequence ID" value="PNW83516"/>
    <property type="gene ID" value="CHLRE_05g241655v5"/>
</dbReference>
<evidence type="ECO:0000313" key="2">
    <source>
        <dbReference type="EMBL" id="PNW83516.1"/>
    </source>
</evidence>
<name>A0A2K3DSJ9_CHLRE</name>
<keyword evidence="3" id="KW-1185">Reference proteome</keyword>
<dbReference type="GeneID" id="5726228"/>
<dbReference type="InParanoid" id="A0A2K3DSJ9"/>
<gene>
    <name evidence="2" type="ORF">CHLRE_05g241655v5</name>
</gene>